<proteinExistence type="predicted"/>
<dbReference type="SMART" id="SM00387">
    <property type="entry name" value="HATPase_c"/>
    <property type="match status" value="1"/>
</dbReference>
<dbReference type="EC" id="2.7.13.3" evidence="2"/>
<dbReference type="InterPro" id="IPR013767">
    <property type="entry name" value="PAS_fold"/>
</dbReference>
<dbReference type="InterPro" id="IPR001638">
    <property type="entry name" value="Solute-binding_3/MltF_N"/>
</dbReference>
<keyword evidence="15" id="KW-1185">Reference proteome</keyword>
<dbReference type="SMART" id="SM00062">
    <property type="entry name" value="PBPb"/>
    <property type="match status" value="2"/>
</dbReference>
<dbReference type="PANTHER" id="PTHR43065">
    <property type="entry name" value="SENSOR HISTIDINE KINASE"/>
    <property type="match status" value="1"/>
</dbReference>
<dbReference type="Gene3D" id="1.10.287.130">
    <property type="match status" value="1"/>
</dbReference>
<dbReference type="SUPFAM" id="SSF47384">
    <property type="entry name" value="Homodimeric domain of signal transducing histidine kinase"/>
    <property type="match status" value="1"/>
</dbReference>
<keyword evidence="5" id="KW-0547">Nucleotide-binding</keyword>
<dbReference type="GO" id="GO:0006355">
    <property type="term" value="P:regulation of DNA-templated transcription"/>
    <property type="evidence" value="ECO:0007669"/>
    <property type="project" value="InterPro"/>
</dbReference>
<evidence type="ECO:0000256" key="8">
    <source>
        <dbReference type="ARBA" id="ARBA00023012"/>
    </source>
</evidence>
<dbReference type="InterPro" id="IPR004358">
    <property type="entry name" value="Sig_transdc_His_kin-like_C"/>
</dbReference>
<dbReference type="InterPro" id="IPR035965">
    <property type="entry name" value="PAS-like_dom_sf"/>
</dbReference>
<dbReference type="SUPFAM" id="SSF55785">
    <property type="entry name" value="PYP-like sensor domain (PAS domain)"/>
    <property type="match status" value="1"/>
</dbReference>
<dbReference type="InterPro" id="IPR036097">
    <property type="entry name" value="HisK_dim/P_sf"/>
</dbReference>
<comment type="catalytic activity">
    <reaction evidence="1">
        <text>ATP + protein L-histidine = ADP + protein N-phospho-L-histidine.</text>
        <dbReference type="EC" id="2.7.13.3"/>
    </reaction>
</comment>
<keyword evidence="7" id="KW-0067">ATP-binding</keyword>
<dbReference type="AlphaFoldDB" id="A0A4S4N6N5"/>
<evidence type="ECO:0000259" key="11">
    <source>
        <dbReference type="PROSITE" id="PS50109"/>
    </source>
</evidence>
<dbReference type="PANTHER" id="PTHR43065:SF49">
    <property type="entry name" value="HISTIDINE KINASE"/>
    <property type="match status" value="1"/>
</dbReference>
<dbReference type="Gene3D" id="3.40.50.2300">
    <property type="match status" value="1"/>
</dbReference>
<evidence type="ECO:0000313" key="14">
    <source>
        <dbReference type="EMBL" id="THH34719.1"/>
    </source>
</evidence>
<dbReference type="RefSeq" id="WP_136464306.1">
    <property type="nucleotide sequence ID" value="NZ_SRKY01000005.1"/>
</dbReference>
<evidence type="ECO:0000313" key="15">
    <source>
        <dbReference type="Proteomes" id="UP000306602"/>
    </source>
</evidence>
<comment type="caution">
    <text evidence="14">The sequence shown here is derived from an EMBL/GenBank/DDBJ whole genome shotgun (WGS) entry which is preliminary data.</text>
</comment>
<protein>
    <recommendedName>
        <fullName evidence="2">histidine kinase</fullName>
        <ecNumber evidence="2">2.7.13.3</ecNumber>
    </recommendedName>
</protein>
<keyword evidence="10" id="KW-0472">Membrane</keyword>
<dbReference type="Pfam" id="PF00072">
    <property type="entry name" value="Response_reg"/>
    <property type="match status" value="1"/>
</dbReference>
<dbReference type="GO" id="GO:0005524">
    <property type="term" value="F:ATP binding"/>
    <property type="evidence" value="ECO:0007669"/>
    <property type="project" value="UniProtKB-KW"/>
</dbReference>
<dbReference type="SMART" id="SM00388">
    <property type="entry name" value="HisKA"/>
    <property type="match status" value="1"/>
</dbReference>
<evidence type="ECO:0000256" key="3">
    <source>
        <dbReference type="ARBA" id="ARBA00022553"/>
    </source>
</evidence>
<dbReference type="InterPro" id="IPR005467">
    <property type="entry name" value="His_kinase_dom"/>
</dbReference>
<dbReference type="InterPro" id="IPR001789">
    <property type="entry name" value="Sig_transdc_resp-reg_receiver"/>
</dbReference>
<evidence type="ECO:0000256" key="10">
    <source>
        <dbReference type="SAM" id="Phobius"/>
    </source>
</evidence>
<dbReference type="InterPro" id="IPR003594">
    <property type="entry name" value="HATPase_dom"/>
</dbReference>
<keyword evidence="6" id="KW-0418">Kinase</keyword>
<dbReference type="SMART" id="SM00448">
    <property type="entry name" value="REC"/>
    <property type="match status" value="1"/>
</dbReference>
<name>A0A4S4N6N5_9RHOB</name>
<keyword evidence="4" id="KW-0808">Transferase</keyword>
<feature type="domain" description="PAS" evidence="13">
    <location>
        <begin position="669"/>
        <end position="705"/>
    </location>
</feature>
<evidence type="ECO:0000256" key="1">
    <source>
        <dbReference type="ARBA" id="ARBA00000085"/>
    </source>
</evidence>
<keyword evidence="10" id="KW-0812">Transmembrane</keyword>
<feature type="transmembrane region" description="Helical" evidence="10">
    <location>
        <begin position="27"/>
        <end position="48"/>
    </location>
</feature>
<dbReference type="PROSITE" id="PS50110">
    <property type="entry name" value="RESPONSE_REGULATORY"/>
    <property type="match status" value="1"/>
</dbReference>
<dbReference type="InterPro" id="IPR036890">
    <property type="entry name" value="HATPase_C_sf"/>
</dbReference>
<evidence type="ECO:0000256" key="9">
    <source>
        <dbReference type="PROSITE-ProRule" id="PRU00169"/>
    </source>
</evidence>
<feature type="modified residue" description="4-aspartylphosphate" evidence="9">
    <location>
        <position position="1123"/>
    </location>
</feature>
<dbReference type="PROSITE" id="PS50109">
    <property type="entry name" value="HIS_KIN"/>
    <property type="match status" value="1"/>
</dbReference>
<dbReference type="OrthoDB" id="9796100at2"/>
<dbReference type="InterPro" id="IPR003661">
    <property type="entry name" value="HisK_dim/P_dom"/>
</dbReference>
<dbReference type="Gene3D" id="3.30.450.20">
    <property type="entry name" value="PAS domain"/>
    <property type="match status" value="1"/>
</dbReference>
<evidence type="ECO:0000259" key="13">
    <source>
        <dbReference type="PROSITE" id="PS50112"/>
    </source>
</evidence>
<dbReference type="Gene3D" id="3.40.190.10">
    <property type="entry name" value="Periplasmic binding protein-like II"/>
    <property type="match status" value="4"/>
</dbReference>
<accession>A0A4S4N6N5</accession>
<dbReference type="PROSITE" id="PS50112">
    <property type="entry name" value="PAS"/>
    <property type="match status" value="1"/>
</dbReference>
<dbReference type="EMBL" id="SRKY01000005">
    <property type="protein sequence ID" value="THH34719.1"/>
    <property type="molecule type" value="Genomic_DNA"/>
</dbReference>
<dbReference type="Gene3D" id="3.30.565.10">
    <property type="entry name" value="Histidine kinase-like ATPase, C-terminal domain"/>
    <property type="match status" value="1"/>
</dbReference>
<dbReference type="Proteomes" id="UP000306602">
    <property type="component" value="Unassembled WGS sequence"/>
</dbReference>
<dbReference type="Pfam" id="PF02518">
    <property type="entry name" value="HATPase_c"/>
    <property type="match status" value="1"/>
</dbReference>
<dbReference type="GO" id="GO:0000155">
    <property type="term" value="F:phosphorelay sensor kinase activity"/>
    <property type="evidence" value="ECO:0007669"/>
    <property type="project" value="InterPro"/>
</dbReference>
<dbReference type="SUPFAM" id="SSF52172">
    <property type="entry name" value="CheY-like"/>
    <property type="match status" value="1"/>
</dbReference>
<feature type="transmembrane region" description="Helical" evidence="10">
    <location>
        <begin position="510"/>
        <end position="529"/>
    </location>
</feature>
<feature type="domain" description="Histidine kinase" evidence="11">
    <location>
        <begin position="813"/>
        <end position="1052"/>
    </location>
</feature>
<dbReference type="SUPFAM" id="SSF53850">
    <property type="entry name" value="Periplasmic binding protein-like II"/>
    <property type="match status" value="2"/>
</dbReference>
<evidence type="ECO:0000256" key="2">
    <source>
        <dbReference type="ARBA" id="ARBA00012438"/>
    </source>
</evidence>
<dbReference type="InterPro" id="IPR011006">
    <property type="entry name" value="CheY-like_superfamily"/>
</dbReference>
<feature type="domain" description="Response regulatory" evidence="12">
    <location>
        <begin position="1073"/>
        <end position="1187"/>
    </location>
</feature>
<dbReference type="SMART" id="SM00091">
    <property type="entry name" value="PAS"/>
    <property type="match status" value="2"/>
</dbReference>
<dbReference type="Pfam" id="PF00512">
    <property type="entry name" value="HisKA"/>
    <property type="match status" value="1"/>
</dbReference>
<organism evidence="14 15">
    <name type="scientific">Aliishimia ponticola</name>
    <dbReference type="NCBI Taxonomy" id="2499833"/>
    <lineage>
        <taxon>Bacteria</taxon>
        <taxon>Pseudomonadati</taxon>
        <taxon>Pseudomonadota</taxon>
        <taxon>Alphaproteobacteria</taxon>
        <taxon>Rhodobacterales</taxon>
        <taxon>Paracoccaceae</taxon>
        <taxon>Aliishimia</taxon>
    </lineage>
</organism>
<dbReference type="Pfam" id="PF00989">
    <property type="entry name" value="PAS"/>
    <property type="match status" value="1"/>
</dbReference>
<evidence type="ECO:0000259" key="12">
    <source>
        <dbReference type="PROSITE" id="PS50110"/>
    </source>
</evidence>
<reference evidence="14 15" key="1">
    <citation type="submission" date="2019-04" db="EMBL/GenBank/DDBJ databases">
        <title>Shimia ponticola sp. nov., isolated from seawater.</title>
        <authorList>
            <person name="Kim Y.-O."/>
            <person name="Yoon J.-H."/>
        </authorList>
    </citation>
    <scope>NUCLEOTIDE SEQUENCE [LARGE SCALE GENOMIC DNA]</scope>
    <source>
        <strain evidence="14 15">MYP11</strain>
    </source>
</reference>
<dbReference type="InterPro" id="IPR000014">
    <property type="entry name" value="PAS"/>
</dbReference>
<keyword evidence="8" id="KW-0902">Two-component regulatory system</keyword>
<gene>
    <name evidence="14" type="ORF">E4Z66_17265</name>
</gene>
<evidence type="ECO:0000256" key="5">
    <source>
        <dbReference type="ARBA" id="ARBA00022741"/>
    </source>
</evidence>
<evidence type="ECO:0000256" key="4">
    <source>
        <dbReference type="ARBA" id="ARBA00022679"/>
    </source>
</evidence>
<keyword evidence="10" id="KW-1133">Transmembrane helix</keyword>
<dbReference type="Pfam" id="PF00497">
    <property type="entry name" value="SBP_bac_3"/>
    <property type="match status" value="2"/>
</dbReference>
<evidence type="ECO:0000256" key="7">
    <source>
        <dbReference type="ARBA" id="ARBA00022840"/>
    </source>
</evidence>
<dbReference type="PRINTS" id="PR00344">
    <property type="entry name" value="BCTRLSENSOR"/>
</dbReference>
<dbReference type="SUPFAM" id="SSF55874">
    <property type="entry name" value="ATPase domain of HSP90 chaperone/DNA topoisomerase II/histidine kinase"/>
    <property type="match status" value="1"/>
</dbReference>
<evidence type="ECO:0000256" key="6">
    <source>
        <dbReference type="ARBA" id="ARBA00022777"/>
    </source>
</evidence>
<keyword evidence="3 9" id="KW-0597">Phosphoprotein</keyword>
<sequence length="1191" mass="129573">MSDQSFANDTSDGSVDLSAGVNRPTHWFGASLRFALLCIVFVVGAVAARAQDREVVIAACPEIAPLCTENSSGEYVGFTADLSRAIARIAGFDIEFRQGTAKDVLSAQRSGDIQLLAGISQLRSLEETSIVSNSVGKHRTRYYGLERANLLQDDAAPEGLRITFFGGGSGNNFPDILAANTAIPVDSLNELVGLLISQQADLAIFTDASMNTALRTMRLDHRIVAIGPPLSEGDRVVFVHQSRAHLMDRINDAIDQLHASGELQEMRKTWLIDPLPPAPDELIVGVSNDPPYEVISDNGFTGFAVEALRRVADRAGLQLRFREITPQERAEGPSSDGYDLLPQLGMTEDRTRRLDFTNPIKVTPVALYVRAADAELVQGLSDLAGRRLGVIESSPADLFASQQPGSNVARFADSAALLDALTEGGIDAALDRTSALDLAISDNDLDQSVIRVGDPLLTHSAAPALRVGLAEIRERLDAAMTGYVVSEEYRDLNREWFGERAFWTAERRQNVMMAGLVALILAAGGALWFRSHQASRRAAERMHLMANIAQIFPYQMLLISENGTIQYINKPGRRAVETYLSQDIVGMKYKDFLQQAIALGEVSVGERSEGDALDFMLRSVDEDGSEVEFTTSDGKTMLRRAARFSSGEKLLLHEDVTADRQIRDALLLERSRLEAIMDASHDGMIALNRNGEVLVVNGAARDLLGQYVLDGPHEWPQAICFFDPETSQPLEGDDHPIQRALSGSRIDRELFLLSGSADAPPRYFRFSSGCLPTTEDHGVATVIGFEDVNDLESNREVLERKGRLEALGNLTGGIAHDFNNLLATLQYSVELALRTPNRDKASEYLKGALRSVDRGAELTERLLGFAQRQPERTETASIDDVFKGFELLLGSTVSPKIDVKLVQDSKDLWIECDLGQLEIALLNLVFNSRDAIIESGTGSQITVTARAVGQDKSPSGEAPSLYNGHEILAPMHHASSPPGFVEITVSDDGPGMPDEVQRKAFDPFFTTKGHKFGTGLGLSQVYGFVQQMDGGLQVESEVGRGTFIRLTLPRGTPQALPEPKIAETEEPASAGRSILLVDDEAILLMAVSDMIELMGYEAIVASSGTEALNLVEKGRDFDLLLTDIVMPGGPNGFALAKKVRQLRPNLPVLYFSGYSGYSEDDMGDVPAPMLKKPCSPETLARAINEAFAEAE</sequence>